<dbReference type="PANTHER" id="PTHR35038:SF8">
    <property type="entry name" value="C-TYPE POLYHEME CYTOCHROME OMCC"/>
    <property type="match status" value="1"/>
</dbReference>
<dbReference type="InterPro" id="IPR051829">
    <property type="entry name" value="Multiheme_Cytochr_ET"/>
</dbReference>
<reference evidence="3" key="2">
    <citation type="submission" date="2020-09" db="EMBL/GenBank/DDBJ databases">
        <authorList>
            <person name="Sun Q."/>
            <person name="Ohkuma M."/>
        </authorList>
    </citation>
    <scope>NUCLEOTIDE SEQUENCE</scope>
    <source>
        <strain evidence="3">JCM 30804</strain>
    </source>
</reference>
<comment type="caution">
    <text evidence="3">The sequence shown here is derived from an EMBL/GenBank/DDBJ whole genome shotgun (WGS) entry which is preliminary data.</text>
</comment>
<dbReference type="Gene3D" id="1.20.850.10">
    <property type="entry name" value="Hydroxylamine Oxidoreductase, Chain A, domain 2"/>
    <property type="match status" value="1"/>
</dbReference>
<sequence length="412" mass="45948">MMRLLLTLLAILVCAPAMAADQCVTCHQKVTPNAVKDWKLSKHSENDISCDTCHEGNHSSAEDVDNLVTITAETCGTCHGDRFEEFSKGKHAMSWAAVNAMPTTHAQPMALNQGMKGCTGCHKLGIKTEEEIEKLKAQGSKFGHASCDACHTRHTFSVKEAQQPQACQTCHMGFDHPQWEMWSSSKHGVRYLLKQNGTLPEGTPAPTCQTCHMVNGDHEVRTAWGFLAVRLPLPEDDPQWKADQITILQALGVLDPQGKPTARLDVVKAADVARLDQASFDKERNKMIGVCSECHSENFAKNELANADKLIRDLDHLLAQAIREIAGLYKDGVLRKPEGYAYAFPDLLTFQDAPTTIEQTLFEMHLKHRMRGFQGAFHANPDYALWYGWSEMVRDLQEIKEKAAEMRASHKK</sequence>
<evidence type="ECO:0008006" key="5">
    <source>
        <dbReference type="Google" id="ProtNLM"/>
    </source>
</evidence>
<dbReference type="PANTHER" id="PTHR35038">
    <property type="entry name" value="DISSIMILATORY SULFITE REDUCTASE SIRA"/>
    <property type="match status" value="1"/>
</dbReference>
<accession>A0A917NDE7</accession>
<protein>
    <recommendedName>
        <fullName evidence="5">Cytochrome C</fullName>
    </recommendedName>
</protein>
<dbReference type="Proteomes" id="UP000613743">
    <property type="component" value="Unassembled WGS sequence"/>
</dbReference>
<dbReference type="Pfam" id="PF13447">
    <property type="entry name" value="Multi-haem_cyto"/>
    <property type="match status" value="2"/>
</dbReference>
<dbReference type="InterPro" id="IPR036280">
    <property type="entry name" value="Multihaem_cyt_sf"/>
</dbReference>
<dbReference type="Gene3D" id="1.10.780.10">
    <property type="entry name" value="Hydroxylamine Oxidoreductase, Chain A, domain 1"/>
    <property type="match status" value="1"/>
</dbReference>
<keyword evidence="4" id="KW-1185">Reference proteome</keyword>
<keyword evidence="1 2" id="KW-0732">Signal</keyword>
<reference evidence="3" key="1">
    <citation type="journal article" date="2014" name="Int. J. Syst. Evol. Microbiol.">
        <title>Complete genome sequence of Corynebacterium casei LMG S-19264T (=DSM 44701T), isolated from a smear-ripened cheese.</title>
        <authorList>
            <consortium name="US DOE Joint Genome Institute (JGI-PGF)"/>
            <person name="Walter F."/>
            <person name="Albersmeier A."/>
            <person name="Kalinowski J."/>
            <person name="Ruckert C."/>
        </authorList>
    </citation>
    <scope>NUCLEOTIDE SEQUENCE</scope>
    <source>
        <strain evidence="3">JCM 30804</strain>
    </source>
</reference>
<dbReference type="SUPFAM" id="SSF48695">
    <property type="entry name" value="Multiheme cytochromes"/>
    <property type="match status" value="1"/>
</dbReference>
<gene>
    <name evidence="3" type="ORF">GCM10009332_30760</name>
</gene>
<dbReference type="EMBL" id="BMPZ01000012">
    <property type="protein sequence ID" value="GGI91289.1"/>
    <property type="molecule type" value="Genomic_DNA"/>
</dbReference>
<dbReference type="CDD" id="cd08168">
    <property type="entry name" value="Cytochrom_C3"/>
    <property type="match status" value="1"/>
</dbReference>
<evidence type="ECO:0000313" key="3">
    <source>
        <dbReference type="EMBL" id="GGI91289.1"/>
    </source>
</evidence>
<name>A0A917NDE7_9GAMM</name>
<evidence type="ECO:0000256" key="2">
    <source>
        <dbReference type="SAM" id="SignalP"/>
    </source>
</evidence>
<evidence type="ECO:0000256" key="1">
    <source>
        <dbReference type="ARBA" id="ARBA00022729"/>
    </source>
</evidence>
<organism evidence="3 4">
    <name type="scientific">Shewanella gelidii</name>
    <dbReference type="NCBI Taxonomy" id="1642821"/>
    <lineage>
        <taxon>Bacteria</taxon>
        <taxon>Pseudomonadati</taxon>
        <taxon>Pseudomonadota</taxon>
        <taxon>Gammaproteobacteria</taxon>
        <taxon>Alteromonadales</taxon>
        <taxon>Shewanellaceae</taxon>
        <taxon>Shewanella</taxon>
    </lineage>
</organism>
<feature type="chain" id="PRO_5036997263" description="Cytochrome C" evidence="2">
    <location>
        <begin position="20"/>
        <end position="412"/>
    </location>
</feature>
<proteinExistence type="predicted"/>
<evidence type="ECO:0000313" key="4">
    <source>
        <dbReference type="Proteomes" id="UP000613743"/>
    </source>
</evidence>
<dbReference type="AlphaFoldDB" id="A0A917NDE7"/>
<dbReference type="RefSeq" id="WP_188922588.1">
    <property type="nucleotide sequence ID" value="NZ_BMPZ01000012.1"/>
</dbReference>
<feature type="signal peptide" evidence="2">
    <location>
        <begin position="1"/>
        <end position="19"/>
    </location>
</feature>